<proteinExistence type="predicted"/>
<protein>
    <submittedName>
        <fullName evidence="3">WGS project CAEQ00000000 data, annotated contig 1450</fullName>
    </submittedName>
</protein>
<name>F9W6E1_TRYCI</name>
<dbReference type="Proteomes" id="UP000000702">
    <property type="component" value="Unassembled WGS sequence"/>
</dbReference>
<feature type="region of interest" description="Disordered" evidence="1">
    <location>
        <begin position="588"/>
        <end position="612"/>
    </location>
</feature>
<organism evidence="3 4">
    <name type="scientific">Trypanosoma congolense (strain IL3000)</name>
    <dbReference type="NCBI Taxonomy" id="1068625"/>
    <lineage>
        <taxon>Eukaryota</taxon>
        <taxon>Discoba</taxon>
        <taxon>Euglenozoa</taxon>
        <taxon>Kinetoplastea</taxon>
        <taxon>Metakinetoplastina</taxon>
        <taxon>Trypanosomatida</taxon>
        <taxon>Trypanosomatidae</taxon>
        <taxon>Trypanosoma</taxon>
        <taxon>Nannomonas</taxon>
    </lineage>
</organism>
<dbReference type="PANTHER" id="PTHR21600">
    <property type="entry name" value="MITOCHONDRIAL RNA PSEUDOURIDINE SYNTHASE"/>
    <property type="match status" value="1"/>
</dbReference>
<feature type="domain" description="Pseudouridine synthase RsuA/RluA-like" evidence="2">
    <location>
        <begin position="609"/>
        <end position="662"/>
    </location>
</feature>
<evidence type="ECO:0000313" key="3">
    <source>
        <dbReference type="EMBL" id="CCD12746.1"/>
    </source>
</evidence>
<dbReference type="Gene3D" id="3.30.2350.10">
    <property type="entry name" value="Pseudouridine synthase"/>
    <property type="match status" value="1"/>
</dbReference>
<sequence>MRPVVVLNPTQARKKEASASGRGRGFSFFRAKTESGIKVSRNGAFYRMKLEKEDIEGEVDTTQLGPGDRYLFDLKPNHGTSQGADDSVEVPQRVLAVCPYTHTFRAPVKGRWVGLPLLSVFVKEFAYVTEGSLHATAAIGSPGASLDPRVTIPAYVRELAEGVLRVQGREDECLAAGRAYSGELRHVLQSGPLPMEMKKDAVSSPNGSTKDVEAADERGDLCCNMFRGGETVATEELKGGVNVDLLSLLNTLPPRIVLRQRDVILHDVLRQEAPMPFGEPLQILRYDHLPRGVPQRRLLVVIKPYGIPVHPSGRSRKNSVTSILEDVFGGVDAHRYYAVPYESIGQERDQVPGVRWISVLHKKYGFELIRVWVGEGYVSLPSWEALQSYLSREDGSAPKAKGLKPYVVHRLDSATSGVLLFALDSASARITAELLSRKEDLVIDEHPHSNGKTKTPSDVGSGCSKHYLAKVHGCFDARKLASGEHNCCLAAFPPALQSSTSCCDDSPWLRIDRPIGCYSYHESLYWCPDAAVTQSWFDEQDRDQKINVSCTAQRIASSNKQVPGRKRAKYSSTEEMKLKHNTMRKLTVGARGAGANDKSHQDTDENNSSDCDVEAQQRLRQTLKRAATLVRRVSYDANRNESVVECVLITGRTHQVRVHLASIRHPIHGDHKYIHHSMKKNPQEREGNSACPEGCSPLHTSSPSSNEAEKNYPQRILLHAWRYTLRYEQGGPPDIIQAPLPEWLQGIGPVGWPHGNGTCECTREQRDT</sequence>
<evidence type="ECO:0000256" key="1">
    <source>
        <dbReference type="SAM" id="MobiDB-lite"/>
    </source>
</evidence>
<dbReference type="InterPro" id="IPR020103">
    <property type="entry name" value="PsdUridine_synth_cat_dom_sf"/>
</dbReference>
<comment type="caution">
    <text evidence="3">The sequence shown here is derived from an EMBL/GenBank/DDBJ whole genome shotgun (WGS) entry which is preliminary data.</text>
</comment>
<dbReference type="EMBL" id="CAEQ01000852">
    <property type="protein sequence ID" value="CCD12746.1"/>
    <property type="molecule type" value="Genomic_DNA"/>
</dbReference>
<dbReference type="PANTHER" id="PTHR21600:SF40">
    <property type="entry name" value="PSEUDOURIDYLATE SYNTHASE RPUSD2"/>
    <property type="match status" value="1"/>
</dbReference>
<accession>F9W6E1</accession>
<dbReference type="Pfam" id="PF00849">
    <property type="entry name" value="PseudoU_synth_2"/>
    <property type="match status" value="2"/>
</dbReference>
<dbReference type="InterPro" id="IPR050188">
    <property type="entry name" value="RluA_PseudoU_synthase"/>
</dbReference>
<keyword evidence="4" id="KW-1185">Reference proteome</keyword>
<dbReference type="InterPro" id="IPR006145">
    <property type="entry name" value="PsdUridine_synth_RsuA/RluA"/>
</dbReference>
<dbReference type="SUPFAM" id="SSF55120">
    <property type="entry name" value="Pseudouridine synthase"/>
    <property type="match status" value="1"/>
</dbReference>
<evidence type="ECO:0000313" key="4">
    <source>
        <dbReference type="Proteomes" id="UP000000702"/>
    </source>
</evidence>
<dbReference type="GO" id="GO:0003723">
    <property type="term" value="F:RNA binding"/>
    <property type="evidence" value="ECO:0007669"/>
    <property type="project" value="InterPro"/>
</dbReference>
<dbReference type="AlphaFoldDB" id="F9W6E1"/>
<dbReference type="OMA" id="TKQYIAR"/>
<dbReference type="VEuPathDB" id="TriTrypDB:TcIL3000_0_36000"/>
<gene>
    <name evidence="3" type="ORF">TCIL3000_0_36000</name>
</gene>
<dbReference type="PROSITE" id="PS01129">
    <property type="entry name" value="PSI_RLU"/>
    <property type="match status" value="1"/>
</dbReference>
<dbReference type="InterPro" id="IPR006224">
    <property type="entry name" value="PsdUridine_synth_RluA-like_CS"/>
</dbReference>
<dbReference type="GO" id="GO:0009982">
    <property type="term" value="F:pseudouridine synthase activity"/>
    <property type="evidence" value="ECO:0007669"/>
    <property type="project" value="InterPro"/>
</dbReference>
<feature type="region of interest" description="Disordered" evidence="1">
    <location>
        <begin position="675"/>
        <end position="710"/>
    </location>
</feature>
<feature type="domain" description="Pseudouridine synthase RsuA/RluA-like" evidence="2">
    <location>
        <begin position="397"/>
        <end position="438"/>
    </location>
</feature>
<reference evidence="4" key="1">
    <citation type="submission" date="2011-07" db="EMBL/GenBank/DDBJ databases">
        <title>Divergent evolution of antigenic variation in African trypanosomes.</title>
        <authorList>
            <person name="Jackson A.P."/>
            <person name="Berry A."/>
            <person name="Allison H.C."/>
            <person name="Burton P."/>
            <person name="Anderson J."/>
            <person name="Aslett M."/>
            <person name="Brown R."/>
            <person name="Corton N."/>
            <person name="Harris D."/>
            <person name="Hauser H."/>
            <person name="Gamble J."/>
            <person name="Gilderthorp R."/>
            <person name="McQuillan J."/>
            <person name="Quail M.A."/>
            <person name="Sanders M."/>
            <person name="Van Tonder A."/>
            <person name="Ginger M.L."/>
            <person name="Donelson J.E."/>
            <person name="Field M.C."/>
            <person name="Barry J.D."/>
            <person name="Berriman M."/>
            <person name="Hertz-Fowler C."/>
        </authorList>
    </citation>
    <scope>NUCLEOTIDE SEQUENCE [LARGE SCALE GENOMIC DNA]</scope>
    <source>
        <strain evidence="4">IL3000</strain>
    </source>
</reference>
<reference evidence="3 4" key="2">
    <citation type="journal article" date="2012" name="Proc. Natl. Acad. Sci. U.S.A.">
        <title>Antigenic diversity is generated by distinct evolutionary mechanisms in African trypanosome species.</title>
        <authorList>
            <person name="Jackson A.P."/>
            <person name="Berry A."/>
            <person name="Aslett M."/>
            <person name="Allison H.C."/>
            <person name="Burton P."/>
            <person name="Vavrova-Anderson J."/>
            <person name="Brown R."/>
            <person name="Browne H."/>
            <person name="Corton N."/>
            <person name="Hauser H."/>
            <person name="Gamble J."/>
            <person name="Gilderthorp R."/>
            <person name="Marcello L."/>
            <person name="McQuillan J."/>
            <person name="Otto T.D."/>
            <person name="Quail M.A."/>
            <person name="Sanders M.J."/>
            <person name="van Tonder A."/>
            <person name="Ginger M.L."/>
            <person name="Field M.C."/>
            <person name="Barry J.D."/>
            <person name="Hertz-Fowler C."/>
            <person name="Berriman M."/>
        </authorList>
    </citation>
    <scope>NUCLEOTIDE SEQUENCE [LARGE SCALE GENOMIC DNA]</scope>
    <source>
        <strain evidence="3 4">IL3000</strain>
    </source>
</reference>
<dbReference type="GO" id="GO:0000455">
    <property type="term" value="P:enzyme-directed rRNA pseudouridine synthesis"/>
    <property type="evidence" value="ECO:0007669"/>
    <property type="project" value="TreeGrafter"/>
</dbReference>
<evidence type="ECO:0000259" key="2">
    <source>
        <dbReference type="Pfam" id="PF00849"/>
    </source>
</evidence>